<proteinExistence type="predicted"/>
<keyword evidence="2" id="KW-1185">Reference proteome</keyword>
<dbReference type="GO" id="GO:0003677">
    <property type="term" value="F:DNA binding"/>
    <property type="evidence" value="ECO:0007669"/>
    <property type="project" value="InterPro"/>
</dbReference>
<gene>
    <name evidence="1" type="ORF">SAMN04488498_111135</name>
</gene>
<dbReference type="Gene3D" id="1.10.10.10">
    <property type="entry name" value="Winged helix-like DNA-binding domain superfamily/Winged helix DNA-binding domain"/>
    <property type="match status" value="1"/>
</dbReference>
<dbReference type="InterPro" id="IPR016032">
    <property type="entry name" value="Sig_transdc_resp-reg_C-effctor"/>
</dbReference>
<evidence type="ECO:0000313" key="1">
    <source>
        <dbReference type="EMBL" id="SFK73693.1"/>
    </source>
</evidence>
<sequence length="89" mass="9755">MPEGPVPREELAGLAAEGKVEFSVLRRLARRPGHWVSIRELIDAVYGDRADGGPESAEQIIRNRISMLMPRLLRHGWAIEGGRGLGGEA</sequence>
<dbReference type="Proteomes" id="UP000323300">
    <property type="component" value="Unassembled WGS sequence"/>
</dbReference>
<name>A0A1I4BYU6_9HYPH</name>
<dbReference type="SUPFAM" id="SSF46894">
    <property type="entry name" value="C-terminal effector domain of the bipartite response regulators"/>
    <property type="match status" value="1"/>
</dbReference>
<evidence type="ECO:0000313" key="2">
    <source>
        <dbReference type="Proteomes" id="UP000323300"/>
    </source>
</evidence>
<dbReference type="InterPro" id="IPR036388">
    <property type="entry name" value="WH-like_DNA-bd_sf"/>
</dbReference>
<protein>
    <submittedName>
        <fullName evidence="1">Transcriptional regulatory protein, C terminal</fullName>
    </submittedName>
</protein>
<accession>A0A1I4BYU6</accession>
<dbReference type="EMBL" id="FOSL01000011">
    <property type="protein sequence ID" value="SFK73693.1"/>
    <property type="molecule type" value="Genomic_DNA"/>
</dbReference>
<organism evidence="1 2">
    <name type="scientific">Neomesorhizobium albiziae</name>
    <dbReference type="NCBI Taxonomy" id="335020"/>
    <lineage>
        <taxon>Bacteria</taxon>
        <taxon>Pseudomonadati</taxon>
        <taxon>Pseudomonadota</taxon>
        <taxon>Alphaproteobacteria</taxon>
        <taxon>Hyphomicrobiales</taxon>
        <taxon>Phyllobacteriaceae</taxon>
        <taxon>Neomesorhizobium</taxon>
    </lineage>
</organism>
<dbReference type="RefSeq" id="WP_284241910.1">
    <property type="nucleotide sequence ID" value="NZ_BSPE01000004.1"/>
</dbReference>
<dbReference type="GO" id="GO:0006355">
    <property type="term" value="P:regulation of DNA-templated transcription"/>
    <property type="evidence" value="ECO:0007669"/>
    <property type="project" value="InterPro"/>
</dbReference>
<dbReference type="AlphaFoldDB" id="A0A1I4BYU6"/>
<reference evidence="1 2" key="1">
    <citation type="submission" date="2016-10" db="EMBL/GenBank/DDBJ databases">
        <authorList>
            <person name="Varghese N."/>
            <person name="Submissions S."/>
        </authorList>
    </citation>
    <scope>NUCLEOTIDE SEQUENCE [LARGE SCALE GENOMIC DNA]</scope>
    <source>
        <strain evidence="1 2">DSM 21822</strain>
    </source>
</reference>